<dbReference type="EMBL" id="PGGS01000963">
    <property type="protein sequence ID" value="PNH01253.1"/>
    <property type="molecule type" value="Genomic_DNA"/>
</dbReference>
<evidence type="ECO:0000256" key="1">
    <source>
        <dbReference type="SAM" id="MobiDB-lite"/>
    </source>
</evidence>
<evidence type="ECO:0000313" key="3">
    <source>
        <dbReference type="Proteomes" id="UP000236333"/>
    </source>
</evidence>
<feature type="region of interest" description="Disordered" evidence="1">
    <location>
        <begin position="209"/>
        <end position="248"/>
    </location>
</feature>
<organism evidence="2 3">
    <name type="scientific">Tetrabaena socialis</name>
    <dbReference type="NCBI Taxonomy" id="47790"/>
    <lineage>
        <taxon>Eukaryota</taxon>
        <taxon>Viridiplantae</taxon>
        <taxon>Chlorophyta</taxon>
        <taxon>core chlorophytes</taxon>
        <taxon>Chlorophyceae</taxon>
        <taxon>CS clade</taxon>
        <taxon>Chlamydomonadales</taxon>
        <taxon>Tetrabaenaceae</taxon>
        <taxon>Tetrabaena</taxon>
    </lineage>
</organism>
<proteinExistence type="predicted"/>
<reference evidence="2 3" key="1">
    <citation type="journal article" date="2017" name="Mol. Biol. Evol.">
        <title>The 4-celled Tetrabaena socialis nuclear genome reveals the essential components for genetic control of cell number at the origin of multicellularity in the volvocine lineage.</title>
        <authorList>
            <person name="Featherston J."/>
            <person name="Arakaki Y."/>
            <person name="Hanschen E.R."/>
            <person name="Ferris P.J."/>
            <person name="Michod R.E."/>
            <person name="Olson B.J.S.C."/>
            <person name="Nozaki H."/>
            <person name="Durand P.M."/>
        </authorList>
    </citation>
    <scope>NUCLEOTIDE SEQUENCE [LARGE SCALE GENOMIC DNA]</scope>
    <source>
        <strain evidence="2 3">NIES-571</strain>
    </source>
</reference>
<dbReference type="AlphaFoldDB" id="A0A2J7ZLV7"/>
<accession>A0A2J7ZLV7</accession>
<feature type="compositionally biased region" description="Polar residues" evidence="1">
    <location>
        <begin position="45"/>
        <end position="60"/>
    </location>
</feature>
<keyword evidence="3" id="KW-1185">Reference proteome</keyword>
<feature type="compositionally biased region" description="Gly residues" evidence="1">
    <location>
        <begin position="210"/>
        <end position="224"/>
    </location>
</feature>
<dbReference type="OrthoDB" id="191139at2759"/>
<dbReference type="Proteomes" id="UP000236333">
    <property type="component" value="Unassembled WGS sequence"/>
</dbReference>
<gene>
    <name evidence="2" type="ORF">TSOC_012877</name>
</gene>
<sequence length="248" mass="26237">MHTTPHVSYLLPGWAQWLRAPLRPLFRTPEQGAEVVLYAACSPRMQGNSETGARNRTRNGANGGEGRMNTVLRHIHPVVHDQGHAGRAAHLAGRRGARAAAAAAAKAPPSQSFSLSCTMVAPPRTAAVTASSRDLGERRSVHACPHTRPHLPHFWLQAGSRPGRVRGSAGRRRQLLLPLLRVVLLRWVQHVEVVEGALHAAAQAQRRAGAQGGVQGGARGGHGGQQRSALGQLRGDGGGQRAACAGGR</sequence>
<name>A0A2J7ZLV7_9CHLO</name>
<comment type="caution">
    <text evidence="2">The sequence shown here is derived from an EMBL/GenBank/DDBJ whole genome shotgun (WGS) entry which is preliminary data.</text>
</comment>
<feature type="non-terminal residue" evidence="2">
    <location>
        <position position="248"/>
    </location>
</feature>
<evidence type="ECO:0000313" key="2">
    <source>
        <dbReference type="EMBL" id="PNH01253.1"/>
    </source>
</evidence>
<feature type="region of interest" description="Disordered" evidence="1">
    <location>
        <begin position="45"/>
        <end position="65"/>
    </location>
</feature>
<protein>
    <submittedName>
        <fullName evidence="2">Uncharacterized protein</fullName>
    </submittedName>
</protein>
<feature type="compositionally biased region" description="Gly residues" evidence="1">
    <location>
        <begin position="234"/>
        <end position="248"/>
    </location>
</feature>